<feature type="region of interest" description="Disordered" evidence="1">
    <location>
        <begin position="1"/>
        <end position="21"/>
    </location>
</feature>
<feature type="compositionally biased region" description="Polar residues" evidence="1">
    <location>
        <begin position="35"/>
        <end position="48"/>
    </location>
</feature>
<organism evidence="2 3">
    <name type="scientific">Rhizobium daejeonense</name>
    <dbReference type="NCBI Taxonomy" id="240521"/>
    <lineage>
        <taxon>Bacteria</taxon>
        <taxon>Pseudomonadati</taxon>
        <taxon>Pseudomonadota</taxon>
        <taxon>Alphaproteobacteria</taxon>
        <taxon>Hyphomicrobiales</taxon>
        <taxon>Rhizobiaceae</taxon>
        <taxon>Rhizobium/Agrobacterium group</taxon>
        <taxon>Rhizobium</taxon>
    </lineage>
</organism>
<feature type="region of interest" description="Disordered" evidence="1">
    <location>
        <begin position="35"/>
        <end position="59"/>
    </location>
</feature>
<evidence type="ECO:0000256" key="1">
    <source>
        <dbReference type="SAM" id="MobiDB-lite"/>
    </source>
</evidence>
<gene>
    <name evidence="2" type="ORF">G6N76_09915</name>
</gene>
<comment type="caution">
    <text evidence="2">The sequence shown here is derived from an EMBL/GenBank/DDBJ whole genome shotgun (WGS) entry which is preliminary data.</text>
</comment>
<dbReference type="EMBL" id="JAAKZH010000003">
    <property type="protein sequence ID" value="NGO63990.1"/>
    <property type="molecule type" value="Genomic_DNA"/>
</dbReference>
<evidence type="ECO:0000313" key="2">
    <source>
        <dbReference type="EMBL" id="NGO63990.1"/>
    </source>
</evidence>
<proteinExistence type="predicted"/>
<name>A0A6M1S4A8_9HYPH</name>
<feature type="compositionally biased region" description="Basic and acidic residues" evidence="1">
    <location>
        <begin position="49"/>
        <end position="59"/>
    </location>
</feature>
<dbReference type="RefSeq" id="WP_163905630.1">
    <property type="nucleotide sequence ID" value="NZ_CP048427.1"/>
</dbReference>
<reference evidence="2 3" key="1">
    <citation type="submission" date="2020-02" db="EMBL/GenBank/DDBJ databases">
        <title>Genome sequence of the type strain CCBAU10050 of Rhizobium daejeonense.</title>
        <authorList>
            <person name="Gao J."/>
            <person name="Sun J."/>
        </authorList>
    </citation>
    <scope>NUCLEOTIDE SEQUENCE [LARGE SCALE GENOMIC DNA]</scope>
    <source>
        <strain evidence="2 3">CCBAU10050</strain>
    </source>
</reference>
<sequence length="59" mass="6440">MTKDNESKRKNSNPSIEIGSGDKIILEWGQKSFNSQQLTSKLSGSVKTKPNDKDGSGDK</sequence>
<protein>
    <submittedName>
        <fullName evidence="2">Uncharacterized protein</fullName>
    </submittedName>
</protein>
<dbReference type="Proteomes" id="UP000477849">
    <property type="component" value="Unassembled WGS sequence"/>
</dbReference>
<keyword evidence="3" id="KW-1185">Reference proteome</keyword>
<evidence type="ECO:0000313" key="3">
    <source>
        <dbReference type="Proteomes" id="UP000477849"/>
    </source>
</evidence>
<dbReference type="AlphaFoldDB" id="A0A6M1S4A8"/>
<accession>A0A6M1S4A8</accession>